<dbReference type="AlphaFoldDB" id="A0A146KYT9"/>
<protein>
    <submittedName>
        <fullName evidence="3">Uncharacterized protein</fullName>
    </submittedName>
</protein>
<dbReference type="EMBL" id="GDHC01007923">
    <property type="protein sequence ID" value="JAQ10706.1"/>
    <property type="molecule type" value="Transcribed_RNA"/>
</dbReference>
<evidence type="ECO:0000256" key="2">
    <source>
        <dbReference type="SAM" id="Phobius"/>
    </source>
</evidence>
<organism evidence="3">
    <name type="scientific">Lygus hesperus</name>
    <name type="common">Western plant bug</name>
    <dbReference type="NCBI Taxonomy" id="30085"/>
    <lineage>
        <taxon>Eukaryota</taxon>
        <taxon>Metazoa</taxon>
        <taxon>Ecdysozoa</taxon>
        <taxon>Arthropoda</taxon>
        <taxon>Hexapoda</taxon>
        <taxon>Insecta</taxon>
        <taxon>Pterygota</taxon>
        <taxon>Neoptera</taxon>
        <taxon>Paraneoptera</taxon>
        <taxon>Hemiptera</taxon>
        <taxon>Heteroptera</taxon>
        <taxon>Panheteroptera</taxon>
        <taxon>Cimicomorpha</taxon>
        <taxon>Miridae</taxon>
        <taxon>Mirini</taxon>
        <taxon>Lygus</taxon>
    </lineage>
</organism>
<accession>A0A146KYT9</accession>
<evidence type="ECO:0000313" key="3">
    <source>
        <dbReference type="EMBL" id="JAQ00207.1"/>
    </source>
</evidence>
<proteinExistence type="predicted"/>
<feature type="compositionally biased region" description="Low complexity" evidence="1">
    <location>
        <begin position="358"/>
        <end position="368"/>
    </location>
</feature>
<name>A0A146KYT9_LYGHE</name>
<keyword evidence="2" id="KW-1133">Transmembrane helix</keyword>
<evidence type="ECO:0000313" key="4">
    <source>
        <dbReference type="EMBL" id="JAQ10706.1"/>
    </source>
</evidence>
<sequence length="382" mass="40988">MYCCPQGSDCVFDVEGRSRCIRQLVGLSHLMDGGTADGSDRIDRNLMALADDTVTTSDGELEVQPATTDSIAAVAPPPSATRTAARATGVVRTDPPSAGAAAAATAASSSTPSVPAVAAAHPSAFHELLYHYAPYGFLLCLGLFVGGLLSSIIYFCRGREKSIVIPTSVLSNPYPDRATKLANQEQIDMTTLQQRRSSVSNSLGPCNDKPHCNSHNQVKNFLVRYTECCDDLQQPSMMNLGTLIDPPHISTNCPYSNVDTVAATNSNLYNPCRSSIQNAIPHPTLLVTTSTPPIPDSASINAPASNDPYIRNSYYSSNPFPSVEEKQLDPPFLPNSSSFRQQYTLPHHTTATAVPYSPQLQPSPSSPSMKNHQVNCTFKRAV</sequence>
<dbReference type="EMBL" id="GDHC01018422">
    <property type="protein sequence ID" value="JAQ00207.1"/>
    <property type="molecule type" value="Transcribed_RNA"/>
</dbReference>
<reference evidence="3" key="1">
    <citation type="journal article" date="2016" name="Gigascience">
        <title>De novo construction of an expanded transcriptome assembly for the western tarnished plant bug, Lygus hesperus.</title>
        <authorList>
            <person name="Tassone E.E."/>
            <person name="Geib S.M."/>
            <person name="Hall B."/>
            <person name="Fabrick J.A."/>
            <person name="Brent C.S."/>
            <person name="Hull J.J."/>
        </authorList>
    </citation>
    <scope>NUCLEOTIDE SEQUENCE</scope>
</reference>
<feature type="region of interest" description="Disordered" evidence="1">
    <location>
        <begin position="358"/>
        <end position="382"/>
    </location>
</feature>
<keyword evidence="2" id="KW-0472">Membrane</keyword>
<gene>
    <name evidence="4" type="ORF">g.13087</name>
    <name evidence="3" type="ORF">g.13093</name>
</gene>
<evidence type="ECO:0000256" key="1">
    <source>
        <dbReference type="SAM" id="MobiDB-lite"/>
    </source>
</evidence>
<feature type="transmembrane region" description="Helical" evidence="2">
    <location>
        <begin position="132"/>
        <end position="156"/>
    </location>
</feature>
<keyword evidence="2" id="KW-0812">Transmembrane</keyword>